<evidence type="ECO:0000259" key="4">
    <source>
        <dbReference type="PROSITE" id="PS50110"/>
    </source>
</evidence>
<dbReference type="AlphaFoldDB" id="A0A7C9UTG2"/>
<feature type="domain" description="Response regulatory" evidence="4">
    <location>
        <begin position="33"/>
        <end position="150"/>
    </location>
</feature>
<dbReference type="InterPro" id="IPR052016">
    <property type="entry name" value="Bact_Sigma-Reg"/>
</dbReference>
<dbReference type="EMBL" id="JAAIYP010000034">
    <property type="protein sequence ID" value="NFV80067.1"/>
    <property type="molecule type" value="Genomic_DNA"/>
</dbReference>
<sequence>MITAPAALAADCRPAPSPTAWNDGGTAFGDILRVLLVEDFAADAKLVSLSLRETPDQTFVITHAATLRDALAILGNTTVDVVLLDLSLPDSSGVATVTRLRDSAPQVPVVVMTGNSDPAFARRALEAGAQDYLVKGDDSGPVVARAIRYAIMRMATLIEREKLISKLEREQQTLRRELDAARAMQFNLLPRPATASPRLEELGLSVEAYFEPSSGIGGDLWGMLDCGANRIGFFAFDFSGHGISAALNVFRLHTLMGEHLPNPNDPAATLGVLNHSLNGLLAPGQYATIFLGILDTEKDELVWSAAGHPGPALLGADGSIVMLDTRGTPLGIAANASYHNRRIAFPHGTSLFLYSDAVTESTGLNGEMLGEENLGQMLRTATANSAGFCLEDLLNQFFVRARHPIEDDLTAVHIRRC</sequence>
<dbReference type="SMART" id="SM00331">
    <property type="entry name" value="PP2C_SIG"/>
    <property type="match status" value="1"/>
</dbReference>
<dbReference type="Pfam" id="PF00072">
    <property type="entry name" value="Response_reg"/>
    <property type="match status" value="1"/>
</dbReference>
<keyword evidence="1" id="KW-0378">Hydrolase</keyword>
<evidence type="ECO:0000256" key="3">
    <source>
        <dbReference type="SAM" id="Coils"/>
    </source>
</evidence>
<dbReference type="RefSeq" id="WP_163677511.1">
    <property type="nucleotide sequence ID" value="NZ_JAAIYP010000034.1"/>
</dbReference>
<dbReference type="InterPro" id="IPR001932">
    <property type="entry name" value="PPM-type_phosphatase-like_dom"/>
</dbReference>
<reference evidence="5 6" key="1">
    <citation type="submission" date="2020-02" db="EMBL/GenBank/DDBJ databases">
        <authorList>
            <person name="Dziuba M."/>
            <person name="Kuznetsov B."/>
            <person name="Mardanov A."/>
            <person name="Ravin N."/>
            <person name="Grouzdev D."/>
        </authorList>
    </citation>
    <scope>NUCLEOTIDE SEQUENCE [LARGE SCALE GENOMIC DNA]</scope>
    <source>
        <strain evidence="5 6">SpK</strain>
    </source>
</reference>
<feature type="coiled-coil region" evidence="3">
    <location>
        <begin position="157"/>
        <end position="184"/>
    </location>
</feature>
<keyword evidence="2" id="KW-0597">Phosphoprotein</keyword>
<proteinExistence type="predicted"/>
<organism evidence="5 6">
    <name type="scientific">Magnetospirillum aberrantis SpK</name>
    <dbReference type="NCBI Taxonomy" id="908842"/>
    <lineage>
        <taxon>Bacteria</taxon>
        <taxon>Pseudomonadati</taxon>
        <taxon>Pseudomonadota</taxon>
        <taxon>Alphaproteobacteria</taxon>
        <taxon>Rhodospirillales</taxon>
        <taxon>Rhodospirillaceae</taxon>
        <taxon>Magnetospirillum</taxon>
    </lineage>
</organism>
<dbReference type="InterPro" id="IPR011006">
    <property type="entry name" value="CheY-like_superfamily"/>
</dbReference>
<dbReference type="CDD" id="cd00156">
    <property type="entry name" value="REC"/>
    <property type="match status" value="1"/>
</dbReference>
<accession>A0A7C9UTG2</accession>
<gene>
    <name evidence="5" type="ORF">G4223_08085</name>
</gene>
<evidence type="ECO:0000256" key="1">
    <source>
        <dbReference type="ARBA" id="ARBA00022801"/>
    </source>
</evidence>
<dbReference type="PANTHER" id="PTHR43156:SF2">
    <property type="entry name" value="STAGE II SPORULATION PROTEIN E"/>
    <property type="match status" value="1"/>
</dbReference>
<dbReference type="GO" id="GO:0016791">
    <property type="term" value="F:phosphatase activity"/>
    <property type="evidence" value="ECO:0007669"/>
    <property type="project" value="TreeGrafter"/>
</dbReference>
<dbReference type="SMART" id="SM00448">
    <property type="entry name" value="REC"/>
    <property type="match status" value="1"/>
</dbReference>
<protein>
    <submittedName>
        <fullName evidence="5">Fused response regulator/phosphatase</fullName>
    </submittedName>
</protein>
<dbReference type="Gene3D" id="3.60.40.10">
    <property type="entry name" value="PPM-type phosphatase domain"/>
    <property type="match status" value="1"/>
</dbReference>
<dbReference type="InterPro" id="IPR036457">
    <property type="entry name" value="PPM-type-like_dom_sf"/>
</dbReference>
<dbReference type="Gene3D" id="3.40.50.2300">
    <property type="match status" value="1"/>
</dbReference>
<keyword evidence="6" id="KW-1185">Reference proteome</keyword>
<dbReference type="Proteomes" id="UP000480684">
    <property type="component" value="Unassembled WGS sequence"/>
</dbReference>
<evidence type="ECO:0000313" key="5">
    <source>
        <dbReference type="EMBL" id="NFV80067.1"/>
    </source>
</evidence>
<dbReference type="Pfam" id="PF07228">
    <property type="entry name" value="SpoIIE"/>
    <property type="match status" value="1"/>
</dbReference>
<name>A0A7C9UTG2_9PROT</name>
<dbReference type="PANTHER" id="PTHR43156">
    <property type="entry name" value="STAGE II SPORULATION PROTEIN E-RELATED"/>
    <property type="match status" value="1"/>
</dbReference>
<feature type="modified residue" description="4-aspartylphosphate" evidence="2">
    <location>
        <position position="85"/>
    </location>
</feature>
<evidence type="ECO:0000256" key="2">
    <source>
        <dbReference type="PROSITE-ProRule" id="PRU00169"/>
    </source>
</evidence>
<dbReference type="GO" id="GO:0000160">
    <property type="term" value="P:phosphorelay signal transduction system"/>
    <property type="evidence" value="ECO:0007669"/>
    <property type="project" value="InterPro"/>
</dbReference>
<dbReference type="SUPFAM" id="SSF52172">
    <property type="entry name" value="CheY-like"/>
    <property type="match status" value="1"/>
</dbReference>
<dbReference type="PROSITE" id="PS50110">
    <property type="entry name" value="RESPONSE_REGULATORY"/>
    <property type="match status" value="1"/>
</dbReference>
<evidence type="ECO:0000313" key="6">
    <source>
        <dbReference type="Proteomes" id="UP000480684"/>
    </source>
</evidence>
<keyword evidence="3" id="KW-0175">Coiled coil</keyword>
<comment type="caution">
    <text evidence="5">The sequence shown here is derived from an EMBL/GenBank/DDBJ whole genome shotgun (WGS) entry which is preliminary data.</text>
</comment>
<dbReference type="InterPro" id="IPR001789">
    <property type="entry name" value="Sig_transdc_resp-reg_receiver"/>
</dbReference>